<keyword evidence="5 9" id="KW-0653">Protein transport</keyword>
<accession>A0A7D5XL78</accession>
<dbReference type="InterPro" id="IPR022813">
    <property type="entry name" value="SecD/SecF_arch_bac"/>
</dbReference>
<feature type="coiled-coil region" evidence="10">
    <location>
        <begin position="137"/>
        <end position="164"/>
    </location>
</feature>
<evidence type="ECO:0000256" key="3">
    <source>
        <dbReference type="ARBA" id="ARBA00022475"/>
    </source>
</evidence>
<name>A0A7D5XL78_FERL1</name>
<feature type="transmembrane region" description="Helical" evidence="9">
    <location>
        <begin position="246"/>
        <end position="262"/>
    </location>
</feature>
<keyword evidence="3 9" id="KW-1003">Cell membrane</keyword>
<dbReference type="GO" id="GO:0006605">
    <property type="term" value="P:protein targeting"/>
    <property type="evidence" value="ECO:0007669"/>
    <property type="project" value="UniProtKB-UniRule"/>
</dbReference>
<comment type="subunit">
    <text evidence="9">Part of the protein translocation apparatus. Forms a complex with SecD.</text>
</comment>
<keyword evidence="7 9" id="KW-0811">Translocation</keyword>
<evidence type="ECO:0000256" key="4">
    <source>
        <dbReference type="ARBA" id="ARBA00022692"/>
    </source>
</evidence>
<keyword evidence="6 9" id="KW-1133">Transmembrane helix</keyword>
<gene>
    <name evidence="9" type="primary">secF</name>
    <name evidence="12" type="ORF">Sv326_0233</name>
</gene>
<dbReference type="InterPro" id="IPR048634">
    <property type="entry name" value="SecD_SecF_C"/>
</dbReference>
<reference evidence="13" key="1">
    <citation type="submission" date="2020-07" db="EMBL/GenBank/DDBJ databases">
        <title>Metabolic diversity and evolutionary history of the archaeal phylum ###Micrarchaeota### uncovered from a freshwater lake metagenome.</title>
        <authorList>
            <person name="Kadnikov V.V."/>
            <person name="Savvichev A.S."/>
            <person name="Mardanov A.V."/>
            <person name="Beletsky A.V."/>
            <person name="Chupakov A.V."/>
            <person name="Kokryatskaya N.M."/>
            <person name="Pimenov N.V."/>
            <person name="Ravin N.V."/>
        </authorList>
    </citation>
    <scope>NUCLEOTIDE SEQUENCE [LARGE SCALE GENOMIC DNA]</scope>
</reference>
<evidence type="ECO:0000313" key="13">
    <source>
        <dbReference type="Proteomes" id="UP000510821"/>
    </source>
</evidence>
<evidence type="ECO:0000256" key="10">
    <source>
        <dbReference type="SAM" id="Coils"/>
    </source>
</evidence>
<feature type="transmembrane region" description="Helical" evidence="9">
    <location>
        <begin position="364"/>
        <end position="392"/>
    </location>
</feature>
<dbReference type="KEGG" id="flt:Sv326_0233"/>
<sequence length="403" mass="44694">MPDESEMMQIPNPYKSKNYKLLIIIPAVLILLSLYFVFVRKIPTGLELRGGTLLTIQTNSSFDKDALETSLKNELGVHDVSIETVQSPLGNKVEIQIEQNERIAAGEKDMRIFYSKVEEVNTLEYDISRFTSDLERTNITQMEREDAQRRLAEAQTRLPKAREEMNSSASAVVAGYEFFVGRIDMSNATDTKSLESLLANVSTAAKQKYKERIMGVISSQMQINEFSLKDVSPSLSEFFLSKTQEVVLWSFILTGVIVVIIFRSLVPSLAVILGTLVDIVIALGGMGLFQIPLTLPSIAALLMLIGFSLETGILLTTRVMRRAEGSPADRAYDSMKTGIMMSLVSILGFAVLLVLSIFTQITTYYQIAAVATFGLIGDIVATWCMSAVMVLWDVEKKSKGVHK</sequence>
<dbReference type="GO" id="GO:0005886">
    <property type="term" value="C:plasma membrane"/>
    <property type="evidence" value="ECO:0007669"/>
    <property type="project" value="UniProtKB-SubCell"/>
</dbReference>
<proteinExistence type="inferred from homology"/>
<comment type="subcellular location">
    <subcellularLocation>
        <location evidence="1 9">Cell membrane</location>
        <topology evidence="1 9">Multi-pass membrane protein</topology>
    </subcellularLocation>
</comment>
<evidence type="ECO:0000256" key="7">
    <source>
        <dbReference type="ARBA" id="ARBA00023010"/>
    </source>
</evidence>
<dbReference type="SUPFAM" id="SSF82866">
    <property type="entry name" value="Multidrug efflux transporter AcrB transmembrane domain"/>
    <property type="match status" value="1"/>
</dbReference>
<dbReference type="PANTHER" id="PTHR30081:SF8">
    <property type="entry name" value="PROTEIN TRANSLOCASE SUBUNIT SECF"/>
    <property type="match status" value="1"/>
</dbReference>
<dbReference type="HAMAP" id="MF_01464_A">
    <property type="entry name" value="SecF_A"/>
    <property type="match status" value="1"/>
</dbReference>
<evidence type="ECO:0000313" key="12">
    <source>
        <dbReference type="EMBL" id="QLJ52408.1"/>
    </source>
</evidence>
<evidence type="ECO:0000256" key="6">
    <source>
        <dbReference type="ARBA" id="ARBA00022989"/>
    </source>
</evidence>
<organism evidence="12 13">
    <name type="scientific">Fermentimicrarchaeum limneticum</name>
    <dbReference type="NCBI Taxonomy" id="2795018"/>
    <lineage>
        <taxon>Archaea</taxon>
        <taxon>Candidatus Micrarchaeota</taxon>
        <taxon>Candidatus Fermentimicrarchaeales</taxon>
        <taxon>Candidatus Fermentimicrarchaeaceae</taxon>
        <taxon>Candidatus Fermentimicrarchaeum</taxon>
    </lineage>
</organism>
<dbReference type="PANTHER" id="PTHR30081">
    <property type="entry name" value="PROTEIN-EXPORT MEMBRANE PROTEIN SEC"/>
    <property type="match status" value="1"/>
</dbReference>
<dbReference type="InterPro" id="IPR024921">
    <property type="entry name" value="SecF_arc"/>
</dbReference>
<evidence type="ECO:0000256" key="8">
    <source>
        <dbReference type="ARBA" id="ARBA00023136"/>
    </source>
</evidence>
<keyword evidence="2 9" id="KW-0813">Transport</keyword>
<evidence type="ECO:0000259" key="11">
    <source>
        <dbReference type="Pfam" id="PF02355"/>
    </source>
</evidence>
<comment type="function">
    <text evidence="9">Involved in protein export.</text>
</comment>
<keyword evidence="8 9" id="KW-0472">Membrane</keyword>
<feature type="transmembrane region" description="Helical" evidence="9">
    <location>
        <begin position="338"/>
        <end position="358"/>
    </location>
</feature>
<keyword evidence="4 9" id="KW-0812">Transmembrane</keyword>
<evidence type="ECO:0000256" key="1">
    <source>
        <dbReference type="ARBA" id="ARBA00004651"/>
    </source>
</evidence>
<protein>
    <recommendedName>
        <fullName evidence="9">Protein-export membrane protein SecF</fullName>
    </recommendedName>
</protein>
<keyword evidence="10" id="KW-0175">Coiled coil</keyword>
<evidence type="ECO:0000256" key="2">
    <source>
        <dbReference type="ARBA" id="ARBA00022448"/>
    </source>
</evidence>
<dbReference type="Pfam" id="PF02355">
    <property type="entry name" value="SecD_SecF_C"/>
    <property type="match status" value="1"/>
</dbReference>
<evidence type="ECO:0000256" key="5">
    <source>
        <dbReference type="ARBA" id="ARBA00022927"/>
    </source>
</evidence>
<dbReference type="Gene3D" id="1.20.1640.10">
    <property type="entry name" value="Multidrug efflux transporter AcrB transmembrane domain"/>
    <property type="match status" value="1"/>
</dbReference>
<comment type="similarity">
    <text evidence="9">Belongs to the SecD/SecF family. SecF subfamily.</text>
</comment>
<evidence type="ECO:0000256" key="9">
    <source>
        <dbReference type="HAMAP-Rule" id="MF_01464"/>
    </source>
</evidence>
<feature type="transmembrane region" description="Helical" evidence="9">
    <location>
        <begin position="21"/>
        <end position="39"/>
    </location>
</feature>
<dbReference type="AlphaFoldDB" id="A0A7D5XL78"/>
<dbReference type="GO" id="GO:0065002">
    <property type="term" value="P:intracellular protein transmembrane transport"/>
    <property type="evidence" value="ECO:0007669"/>
    <property type="project" value="UniProtKB-UniRule"/>
</dbReference>
<feature type="domain" description="Protein export membrane protein SecD/SecF C-terminal" evidence="11">
    <location>
        <begin position="222"/>
        <end position="392"/>
    </location>
</feature>
<feature type="transmembrane region" description="Helical" evidence="9">
    <location>
        <begin position="269"/>
        <end position="291"/>
    </location>
</feature>
<dbReference type="Proteomes" id="UP000510821">
    <property type="component" value="Chromosome"/>
</dbReference>
<dbReference type="EMBL" id="CP058998">
    <property type="protein sequence ID" value="QLJ52408.1"/>
    <property type="molecule type" value="Genomic_DNA"/>
</dbReference>
<feature type="transmembrane region" description="Helical" evidence="9">
    <location>
        <begin position="297"/>
        <end position="317"/>
    </location>
</feature>